<keyword evidence="2" id="KW-0436">Ligase</keyword>
<sequence length="188" mass="19793">MPRLRVFAELASTMDEALAHPPETVVLALRQTAGVGRTGPWQSTPGSLHCTFVTRRFDLTHVAVAAARLLGAALKWPNDLLLPGGKCGGVLEHQAGGVGYVGLGVNLVPVPDFATARWDAGPRDLAERVYREALGVRDGEYRALCGMPGRAFTIGTVVDVVGGVLLVEQEGTVRAASEVTSARQLVGV</sequence>
<name>V6LUM3_9EUKA</name>
<protein>
    <submittedName>
        <fullName evidence="2">Biotin-(Acetyl-CoA-carboxylase) ligase</fullName>
    </submittedName>
</protein>
<dbReference type="GO" id="GO:0004077">
    <property type="term" value="F:biotin--[biotin carboxyl-carrier protein] ligase activity"/>
    <property type="evidence" value="ECO:0007669"/>
    <property type="project" value="TreeGrafter"/>
</dbReference>
<proteinExistence type="predicted"/>
<dbReference type="InterPro" id="IPR045864">
    <property type="entry name" value="aa-tRNA-synth_II/BPL/LPL"/>
</dbReference>
<dbReference type="PANTHER" id="PTHR12835">
    <property type="entry name" value="BIOTIN PROTEIN LIGASE"/>
    <property type="match status" value="1"/>
</dbReference>
<dbReference type="PANTHER" id="PTHR12835:SF5">
    <property type="entry name" value="BIOTIN--PROTEIN LIGASE"/>
    <property type="match status" value="1"/>
</dbReference>
<dbReference type="InterPro" id="IPR004143">
    <property type="entry name" value="BPL_LPL_catalytic"/>
</dbReference>
<organism evidence="2">
    <name type="scientific">Spironucleus salmonicida</name>
    <dbReference type="NCBI Taxonomy" id="348837"/>
    <lineage>
        <taxon>Eukaryota</taxon>
        <taxon>Metamonada</taxon>
        <taxon>Diplomonadida</taxon>
        <taxon>Hexamitidae</taxon>
        <taxon>Hexamitinae</taxon>
        <taxon>Spironucleus</taxon>
    </lineage>
</organism>
<dbReference type="SUPFAM" id="SSF55681">
    <property type="entry name" value="Class II aaRS and biotin synthetases"/>
    <property type="match status" value="1"/>
</dbReference>
<dbReference type="VEuPathDB" id="GiardiaDB:SS50377_23928"/>
<dbReference type="GO" id="GO:0005737">
    <property type="term" value="C:cytoplasm"/>
    <property type="evidence" value="ECO:0007669"/>
    <property type="project" value="TreeGrafter"/>
</dbReference>
<dbReference type="AlphaFoldDB" id="V6LUM3"/>
<accession>V6LUM3</accession>
<evidence type="ECO:0000313" key="2">
    <source>
        <dbReference type="EMBL" id="EST48327.1"/>
    </source>
</evidence>
<reference evidence="2" key="1">
    <citation type="journal article" date="2014" name="PLoS Genet.">
        <title>The Genome of Spironucleus salmonicida Highlights a Fish Pathogen Adapted to Fluctuating Environments.</title>
        <authorList>
            <person name="Xu F."/>
            <person name="Jerlstrom-Hultqvist J."/>
            <person name="Einarsson E."/>
            <person name="Astvaldsson A."/>
            <person name="Svard S.G."/>
            <person name="Andersson J.O."/>
        </authorList>
    </citation>
    <scope>NUCLEOTIDE SEQUENCE</scope>
</reference>
<dbReference type="Pfam" id="PF03099">
    <property type="entry name" value="BPL_LplA_LipB"/>
    <property type="match status" value="1"/>
</dbReference>
<evidence type="ECO:0000259" key="1">
    <source>
        <dbReference type="Pfam" id="PF03099"/>
    </source>
</evidence>
<gene>
    <name evidence="2" type="ORF">SS50377_11530</name>
</gene>
<feature type="domain" description="BPL/LPL catalytic" evidence="1">
    <location>
        <begin position="21"/>
        <end position="97"/>
    </location>
</feature>
<dbReference type="Gene3D" id="3.30.930.10">
    <property type="entry name" value="Bira Bifunctional Protein, Domain 2"/>
    <property type="match status" value="1"/>
</dbReference>
<dbReference type="EMBL" id="KI545993">
    <property type="protein sequence ID" value="EST48327.1"/>
    <property type="molecule type" value="Genomic_DNA"/>
</dbReference>